<proteinExistence type="predicted"/>
<dbReference type="Proteomes" id="UP001521150">
    <property type="component" value="Unassembled WGS sequence"/>
</dbReference>
<comment type="caution">
    <text evidence="1">The sequence shown here is derived from an EMBL/GenBank/DDBJ whole genome shotgun (WGS) entry which is preliminary data.</text>
</comment>
<dbReference type="EMBL" id="JAJVCN010000001">
    <property type="protein sequence ID" value="MCE7002344.1"/>
    <property type="molecule type" value="Genomic_DNA"/>
</dbReference>
<organism evidence="1 2">
    <name type="scientific">Kibdelosporangium philippinense</name>
    <dbReference type="NCBI Taxonomy" id="211113"/>
    <lineage>
        <taxon>Bacteria</taxon>
        <taxon>Bacillati</taxon>
        <taxon>Actinomycetota</taxon>
        <taxon>Actinomycetes</taxon>
        <taxon>Pseudonocardiales</taxon>
        <taxon>Pseudonocardiaceae</taxon>
        <taxon>Kibdelosporangium</taxon>
    </lineage>
</organism>
<name>A0ABS8Z322_9PSEU</name>
<sequence>MTIYSQHPNRGKVQILATYRGSVGVRSSTVTSVDDAVLAAPIVDALNRISAYATVPVSVHDTRDEQFDYYPTDHLATLTDRNARAGLLDGAHSLWYDQVKVLLHLALSDLDDVVAKVPAPVRTAIAAELAAEESGLREAVAEFSEGSGVPAAKERRHWEFDAPFVACDGREYGLNLEVRERLNAVERGASKENLRQGIADLRLLLDAYIRCENDEARLSIDDFSIADDRFEAGIDGLFLNVEAPMPNRAHGRDDWRVEVIRWIPDNPEDEDSNATGEPILRCVRAESPAAAEIAELLNRSGNNEQLSKWMETPVGEPLDGTAFVVAQRWRD</sequence>
<accession>A0ABS8Z322</accession>
<evidence type="ECO:0000313" key="1">
    <source>
        <dbReference type="EMBL" id="MCE7002344.1"/>
    </source>
</evidence>
<keyword evidence="2" id="KW-1185">Reference proteome</keyword>
<reference evidence="1 2" key="1">
    <citation type="submission" date="2021-12" db="EMBL/GenBank/DDBJ databases">
        <title>Genome sequence of Kibdelosporangium philippinense ATCC 49844.</title>
        <authorList>
            <person name="Fedorov E.A."/>
            <person name="Omeragic M."/>
            <person name="Shalygina K.F."/>
            <person name="Maclea K.S."/>
        </authorList>
    </citation>
    <scope>NUCLEOTIDE SEQUENCE [LARGE SCALE GENOMIC DNA]</scope>
    <source>
        <strain evidence="1 2">ATCC 49844</strain>
    </source>
</reference>
<evidence type="ECO:0000313" key="2">
    <source>
        <dbReference type="Proteomes" id="UP001521150"/>
    </source>
</evidence>
<dbReference type="RefSeq" id="WP_233723384.1">
    <property type="nucleotide sequence ID" value="NZ_JAJVCN010000001.1"/>
</dbReference>
<protein>
    <submittedName>
        <fullName evidence="1">Uncharacterized protein</fullName>
    </submittedName>
</protein>
<gene>
    <name evidence="1" type="ORF">LWC34_05790</name>
</gene>